<dbReference type="Proteomes" id="UP001283361">
    <property type="component" value="Unassembled WGS sequence"/>
</dbReference>
<sequence length="78" mass="8812">MNDPPIVLSDLRAQISDKLIDQQLYPYSKLVGRVCGLCDIVIAFTAHSLPRPVRQLHYTECFSDVCLLRFVLPATSYS</sequence>
<reference evidence="1" key="1">
    <citation type="journal article" date="2023" name="G3 (Bethesda)">
        <title>A reference genome for the long-term kleptoplast-retaining sea slug Elysia crispata morphotype clarki.</title>
        <authorList>
            <person name="Eastman K.E."/>
            <person name="Pendleton A.L."/>
            <person name="Shaikh M.A."/>
            <person name="Suttiyut T."/>
            <person name="Ogas R."/>
            <person name="Tomko P."/>
            <person name="Gavelis G."/>
            <person name="Widhalm J.R."/>
            <person name="Wisecaver J.H."/>
        </authorList>
    </citation>
    <scope>NUCLEOTIDE SEQUENCE</scope>
    <source>
        <strain evidence="1">ECLA1</strain>
    </source>
</reference>
<organism evidence="1 2">
    <name type="scientific">Elysia crispata</name>
    <name type="common">lettuce slug</name>
    <dbReference type="NCBI Taxonomy" id="231223"/>
    <lineage>
        <taxon>Eukaryota</taxon>
        <taxon>Metazoa</taxon>
        <taxon>Spiralia</taxon>
        <taxon>Lophotrochozoa</taxon>
        <taxon>Mollusca</taxon>
        <taxon>Gastropoda</taxon>
        <taxon>Heterobranchia</taxon>
        <taxon>Euthyneura</taxon>
        <taxon>Panpulmonata</taxon>
        <taxon>Sacoglossa</taxon>
        <taxon>Placobranchoidea</taxon>
        <taxon>Plakobranchidae</taxon>
        <taxon>Elysia</taxon>
    </lineage>
</organism>
<evidence type="ECO:0000313" key="1">
    <source>
        <dbReference type="EMBL" id="KAK3755982.1"/>
    </source>
</evidence>
<keyword evidence="2" id="KW-1185">Reference proteome</keyword>
<accession>A0AAE0YS28</accession>
<proteinExistence type="predicted"/>
<dbReference type="EMBL" id="JAWDGP010005572">
    <property type="protein sequence ID" value="KAK3755982.1"/>
    <property type="molecule type" value="Genomic_DNA"/>
</dbReference>
<dbReference type="AlphaFoldDB" id="A0AAE0YS28"/>
<comment type="caution">
    <text evidence="1">The sequence shown here is derived from an EMBL/GenBank/DDBJ whole genome shotgun (WGS) entry which is preliminary data.</text>
</comment>
<name>A0AAE0YS28_9GAST</name>
<evidence type="ECO:0000313" key="2">
    <source>
        <dbReference type="Proteomes" id="UP001283361"/>
    </source>
</evidence>
<protein>
    <submittedName>
        <fullName evidence="1">Uncharacterized protein</fullName>
    </submittedName>
</protein>
<gene>
    <name evidence="1" type="ORF">RRG08_049047</name>
</gene>